<dbReference type="GO" id="GO:0005886">
    <property type="term" value="C:plasma membrane"/>
    <property type="evidence" value="ECO:0007669"/>
    <property type="project" value="UniProtKB-SubCell"/>
</dbReference>
<comment type="subcellular location">
    <subcellularLocation>
        <location evidence="5">Cell membrane</location>
        <topology evidence="5">Single-pass membrane protein</topology>
    </subcellularLocation>
</comment>
<dbReference type="SMART" id="SM00471">
    <property type="entry name" value="HDc"/>
    <property type="match status" value="1"/>
</dbReference>
<keyword evidence="1 5" id="KW-0540">Nuclease</keyword>
<comment type="function">
    <text evidence="5">Endoribonuclease that initiates mRNA decay.</text>
</comment>
<dbReference type="SMART" id="SM00322">
    <property type="entry name" value="KH"/>
    <property type="match status" value="1"/>
</dbReference>
<dbReference type="GO" id="GO:0003723">
    <property type="term" value="F:RNA binding"/>
    <property type="evidence" value="ECO:0007669"/>
    <property type="project" value="UniProtKB-UniRule"/>
</dbReference>
<evidence type="ECO:0000256" key="4">
    <source>
        <dbReference type="ARBA" id="ARBA00022884"/>
    </source>
</evidence>
<dbReference type="InterPro" id="IPR022711">
    <property type="entry name" value="RNase_Y_N"/>
</dbReference>
<feature type="transmembrane region" description="Helical" evidence="5">
    <location>
        <begin position="6"/>
        <end position="29"/>
    </location>
</feature>
<proteinExistence type="inferred from homology"/>
<dbReference type="InterPro" id="IPR006675">
    <property type="entry name" value="HDIG_dom"/>
</dbReference>
<comment type="caution">
    <text evidence="9">The sequence shown here is derived from an EMBL/GenBank/DDBJ whole genome shotgun (WGS) entry which is preliminary data.</text>
</comment>
<feature type="coiled-coil region" evidence="7">
    <location>
        <begin position="42"/>
        <end position="175"/>
    </location>
</feature>
<feature type="domain" description="HD" evidence="8">
    <location>
        <begin position="358"/>
        <end position="451"/>
    </location>
</feature>
<keyword evidence="10" id="KW-1185">Reference proteome</keyword>
<dbReference type="PANTHER" id="PTHR12826">
    <property type="entry name" value="RIBONUCLEASE Y"/>
    <property type="match status" value="1"/>
</dbReference>
<evidence type="ECO:0000256" key="2">
    <source>
        <dbReference type="ARBA" id="ARBA00022759"/>
    </source>
</evidence>
<keyword evidence="5" id="KW-0472">Membrane</keyword>
<dbReference type="GO" id="GO:0006402">
    <property type="term" value="P:mRNA catabolic process"/>
    <property type="evidence" value="ECO:0007669"/>
    <property type="project" value="UniProtKB-UniRule"/>
</dbReference>
<dbReference type="GO" id="GO:0016787">
    <property type="term" value="F:hydrolase activity"/>
    <property type="evidence" value="ECO:0007669"/>
    <property type="project" value="UniProtKB-KW"/>
</dbReference>
<keyword evidence="2 5" id="KW-0255">Endonuclease</keyword>
<evidence type="ECO:0000256" key="5">
    <source>
        <dbReference type="HAMAP-Rule" id="MF_00335"/>
    </source>
</evidence>
<dbReference type="NCBIfam" id="TIGR03319">
    <property type="entry name" value="RNase_Y"/>
    <property type="match status" value="1"/>
</dbReference>
<dbReference type="InterPro" id="IPR004087">
    <property type="entry name" value="KH_dom"/>
</dbReference>
<gene>
    <name evidence="5 9" type="primary">rny</name>
    <name evidence="9" type="ORF">Amac_090300</name>
</gene>
<dbReference type="PROSITE" id="PS51831">
    <property type="entry name" value="HD"/>
    <property type="match status" value="1"/>
</dbReference>
<evidence type="ECO:0000256" key="1">
    <source>
        <dbReference type="ARBA" id="ARBA00022722"/>
    </source>
</evidence>
<dbReference type="Proteomes" id="UP000331127">
    <property type="component" value="Unassembled WGS sequence"/>
</dbReference>
<dbReference type="NCBIfam" id="TIGR00277">
    <property type="entry name" value="HDIG"/>
    <property type="match status" value="1"/>
</dbReference>
<dbReference type="GO" id="GO:0004521">
    <property type="term" value="F:RNA endonuclease activity"/>
    <property type="evidence" value="ECO:0007669"/>
    <property type="project" value="UniProtKB-UniRule"/>
</dbReference>
<keyword evidence="7" id="KW-0175">Coiled coil</keyword>
<protein>
    <recommendedName>
        <fullName evidence="5 6">Ribonuclease Y</fullName>
        <shortName evidence="5">RNase Y</shortName>
        <ecNumber evidence="5 6">3.1.-.-</ecNumber>
    </recommendedName>
</protein>
<dbReference type="EMBL" id="BLAE01000076">
    <property type="protein sequence ID" value="GES15433.1"/>
    <property type="molecule type" value="Genomic_DNA"/>
</dbReference>
<dbReference type="InterPro" id="IPR017705">
    <property type="entry name" value="Ribonuclease_Y"/>
</dbReference>
<dbReference type="HAMAP" id="MF_00335">
    <property type="entry name" value="RNase_Y"/>
    <property type="match status" value="1"/>
</dbReference>
<accession>A0A5M3X9B2</accession>
<name>A0A5M3X9B2_9ACTN</name>
<dbReference type="AlphaFoldDB" id="A0A5M3X9B2"/>
<dbReference type="Pfam" id="PF00013">
    <property type="entry name" value="KH_1"/>
    <property type="match status" value="1"/>
</dbReference>
<dbReference type="SUPFAM" id="SSF109604">
    <property type="entry name" value="HD-domain/PDEase-like"/>
    <property type="match status" value="1"/>
</dbReference>
<evidence type="ECO:0000256" key="6">
    <source>
        <dbReference type="NCBIfam" id="TIGR03319"/>
    </source>
</evidence>
<dbReference type="SUPFAM" id="SSF54791">
    <property type="entry name" value="Eukaryotic type KH-domain (KH-domain type I)"/>
    <property type="match status" value="1"/>
</dbReference>
<keyword evidence="4 5" id="KW-0694">RNA-binding</keyword>
<dbReference type="Pfam" id="PF01966">
    <property type="entry name" value="HD"/>
    <property type="match status" value="1"/>
</dbReference>
<dbReference type="RefSeq" id="WP_373869696.1">
    <property type="nucleotide sequence ID" value="NZ_BAAAHL010000029.1"/>
</dbReference>
<dbReference type="InterPro" id="IPR036612">
    <property type="entry name" value="KH_dom_type_1_sf"/>
</dbReference>
<dbReference type="EC" id="3.1.-.-" evidence="5 6"/>
<dbReference type="InterPro" id="IPR003607">
    <property type="entry name" value="HD/PDEase_dom"/>
</dbReference>
<dbReference type="Pfam" id="PF12072">
    <property type="entry name" value="RNase_Y_N"/>
    <property type="match status" value="1"/>
</dbReference>
<evidence type="ECO:0000313" key="9">
    <source>
        <dbReference type="EMBL" id="GES15433.1"/>
    </source>
</evidence>
<organism evidence="9 10">
    <name type="scientific">Acrocarpospora macrocephala</name>
    <dbReference type="NCBI Taxonomy" id="150177"/>
    <lineage>
        <taxon>Bacteria</taxon>
        <taxon>Bacillati</taxon>
        <taxon>Actinomycetota</taxon>
        <taxon>Actinomycetes</taxon>
        <taxon>Streptosporangiales</taxon>
        <taxon>Streptosporangiaceae</taxon>
        <taxon>Acrocarpospora</taxon>
    </lineage>
</organism>
<keyword evidence="5" id="KW-0812">Transmembrane</keyword>
<dbReference type="InterPro" id="IPR006674">
    <property type="entry name" value="HD_domain"/>
</dbReference>
<dbReference type="Gene3D" id="1.10.3210.10">
    <property type="entry name" value="Hypothetical protein af1432"/>
    <property type="match status" value="1"/>
</dbReference>
<keyword evidence="3 5" id="KW-0378">Hydrolase</keyword>
<dbReference type="PANTHER" id="PTHR12826:SF15">
    <property type="entry name" value="RIBONUCLEASE Y"/>
    <property type="match status" value="1"/>
</dbReference>
<evidence type="ECO:0000259" key="8">
    <source>
        <dbReference type="PROSITE" id="PS51831"/>
    </source>
</evidence>
<dbReference type="CDD" id="cd22431">
    <property type="entry name" value="KH-I_RNaseY"/>
    <property type="match status" value="1"/>
</dbReference>
<keyword evidence="5" id="KW-1133">Transmembrane helix</keyword>
<keyword evidence="5" id="KW-1003">Cell membrane</keyword>
<evidence type="ECO:0000256" key="3">
    <source>
        <dbReference type="ARBA" id="ARBA00022801"/>
    </source>
</evidence>
<comment type="similarity">
    <text evidence="5">Belongs to the RNase Y family.</text>
</comment>
<evidence type="ECO:0000256" key="7">
    <source>
        <dbReference type="SAM" id="Coils"/>
    </source>
</evidence>
<sequence length="542" mass="61069">MDMTIVIVLAVAVLLAAFVAIAALLVLLLRRTAPKETGPTAEQIAQLKAELTEKELEQARRDADEIRVRAESDAGEIIRKSEALVENAALMRREVEEESRILKNELKELRADLERRENRLGEREQRLDEEARRQAERARQLAETETELADRRVELDQVAEKRRQILERVAGLTAEQAKNELVKEIENQAKREAALIVREIESDARKEGEKRACKIVTLAVQRVATEQTAESVVSVLHLPGDEMKGRIIGREGRNIRAFESTTGVNLIIDDTPEAVLLSCFDPVRRETARLTLEKLVLDGRIHPQRIEEAYERSKAEVQDLCVRAGEDALVELGITDMHPELVTLLGQLRYRTSYGQNVLKHLIESAHIAGIMASELRLDRDLVKRCALLHDIGKALTHEVEGSHALIGAEIARRYGEHEDVVHAIEAHHNEVEVRTVEAVLTQAADAISGSRPGARRESLEAYVKRLERLEEIAQSYEGVDKVFAMQAGREIRVMVRPDNVDDIQAQVIARDVAKQVEEELTYPGQIRITVVRESRATEFAR</sequence>
<reference evidence="9 10" key="1">
    <citation type="submission" date="2019-10" db="EMBL/GenBank/DDBJ databases">
        <title>Whole genome shotgun sequence of Acrocarpospora macrocephala NBRC 16266.</title>
        <authorList>
            <person name="Ichikawa N."/>
            <person name="Kimura A."/>
            <person name="Kitahashi Y."/>
            <person name="Komaki H."/>
            <person name="Oguchi A."/>
        </authorList>
    </citation>
    <scope>NUCLEOTIDE SEQUENCE [LARGE SCALE GENOMIC DNA]</scope>
    <source>
        <strain evidence="9 10">NBRC 16266</strain>
    </source>
</reference>
<dbReference type="CDD" id="cd00077">
    <property type="entry name" value="HDc"/>
    <property type="match status" value="1"/>
</dbReference>
<dbReference type="PROSITE" id="PS50084">
    <property type="entry name" value="KH_TYPE_1"/>
    <property type="match status" value="1"/>
</dbReference>
<dbReference type="InterPro" id="IPR004088">
    <property type="entry name" value="KH_dom_type_1"/>
</dbReference>
<evidence type="ECO:0000313" key="10">
    <source>
        <dbReference type="Proteomes" id="UP000331127"/>
    </source>
</evidence>